<dbReference type="InterPro" id="IPR021811">
    <property type="entry name" value="DUF3389"/>
</dbReference>
<dbReference type="Proteomes" id="UP000649768">
    <property type="component" value="Unassembled WGS sequence"/>
</dbReference>
<evidence type="ECO:0000313" key="2">
    <source>
        <dbReference type="Proteomes" id="UP000649768"/>
    </source>
</evidence>
<dbReference type="RefSeq" id="WP_192013934.1">
    <property type="nucleotide sequence ID" value="NZ_JACYTP010000001.1"/>
</dbReference>
<gene>
    <name evidence="1" type="ORF">IFO68_01215</name>
</gene>
<reference evidence="1 2" key="1">
    <citation type="submission" date="2020-09" db="EMBL/GenBank/DDBJ databases">
        <title>Photobacterium sp. CAU 1568 isolated from sand of Sido Beach.</title>
        <authorList>
            <person name="Kim W."/>
        </authorList>
    </citation>
    <scope>NUCLEOTIDE SEQUENCE [LARGE SCALE GENOMIC DNA]</scope>
    <source>
        <strain evidence="1 2">CAU 1568</strain>
    </source>
</reference>
<evidence type="ECO:0000313" key="1">
    <source>
        <dbReference type="EMBL" id="MBD8511318.1"/>
    </source>
</evidence>
<sequence>MILTFSQGRIVANQHELVIRLEGTGKVTLQARADDIRLLRQPNIITATGSGVQWSIHLDDDAQLKALSDCMGIAIDSHRN</sequence>
<dbReference type="Pfam" id="PF11869">
    <property type="entry name" value="DUF3389"/>
    <property type="match status" value="1"/>
</dbReference>
<accession>A0ABR9BFH4</accession>
<organism evidence="1 2">
    <name type="scientific">Photobacterium arenosum</name>
    <dbReference type="NCBI Taxonomy" id="2774143"/>
    <lineage>
        <taxon>Bacteria</taxon>
        <taxon>Pseudomonadati</taxon>
        <taxon>Pseudomonadota</taxon>
        <taxon>Gammaproteobacteria</taxon>
        <taxon>Vibrionales</taxon>
        <taxon>Vibrionaceae</taxon>
        <taxon>Photobacterium</taxon>
    </lineage>
</organism>
<keyword evidence="2" id="KW-1185">Reference proteome</keyword>
<comment type="caution">
    <text evidence="1">The sequence shown here is derived from an EMBL/GenBank/DDBJ whole genome shotgun (WGS) entry which is preliminary data.</text>
</comment>
<protein>
    <submittedName>
        <fullName evidence="1">DUF3389 domain-containing protein</fullName>
    </submittedName>
</protein>
<dbReference type="EMBL" id="JACYTP010000001">
    <property type="protein sequence ID" value="MBD8511318.1"/>
    <property type="molecule type" value="Genomic_DNA"/>
</dbReference>
<name>A0ABR9BFH4_9GAMM</name>
<proteinExistence type="predicted"/>